<dbReference type="PANTHER" id="PTHR30469:SF18">
    <property type="entry name" value="RESISTANCE-NODULATION-CELL DIVISION (RND) EFFLUX MEMBRANE FUSION PROTEIN-RELATED"/>
    <property type="match status" value="1"/>
</dbReference>
<evidence type="ECO:0000256" key="1">
    <source>
        <dbReference type="ARBA" id="ARBA00004196"/>
    </source>
</evidence>
<name>A0A1W6ZK27_9HYPH</name>
<dbReference type="Pfam" id="PF25954">
    <property type="entry name" value="Beta-barrel_RND_2"/>
    <property type="match status" value="1"/>
</dbReference>
<proteinExistence type="inferred from homology"/>
<feature type="domain" description="Multidrug resistance protein MdtA-like C-terminal permuted SH3" evidence="7">
    <location>
        <begin position="310"/>
        <end position="366"/>
    </location>
</feature>
<dbReference type="Gene3D" id="2.40.50.100">
    <property type="match status" value="1"/>
</dbReference>
<gene>
    <name evidence="8" type="ORF">CAK95_00775</name>
</gene>
<dbReference type="Gene3D" id="2.40.30.170">
    <property type="match status" value="1"/>
</dbReference>
<dbReference type="InterPro" id="IPR058625">
    <property type="entry name" value="MdtA-like_BSH"/>
</dbReference>
<dbReference type="Gene3D" id="2.40.420.20">
    <property type="match status" value="1"/>
</dbReference>
<dbReference type="GO" id="GO:0015562">
    <property type="term" value="F:efflux transmembrane transporter activity"/>
    <property type="evidence" value="ECO:0007669"/>
    <property type="project" value="TreeGrafter"/>
</dbReference>
<feature type="domain" description="CusB-like beta-barrel" evidence="6">
    <location>
        <begin position="229"/>
        <end position="301"/>
    </location>
</feature>
<dbReference type="Pfam" id="PF25876">
    <property type="entry name" value="HH_MFP_RND"/>
    <property type="match status" value="1"/>
</dbReference>
<comment type="subcellular location">
    <subcellularLocation>
        <location evidence="1">Cell envelope</location>
    </subcellularLocation>
</comment>
<comment type="similarity">
    <text evidence="2">Belongs to the membrane fusion protein (MFP) (TC 8.A.1) family.</text>
</comment>
<dbReference type="InterPro" id="IPR006143">
    <property type="entry name" value="RND_pump_MFP"/>
</dbReference>
<sequence length="380" mass="40694">MVQSPRAALRLFSDDFLFSSFITRQKSWSLAGLAAALLLAGCQAETAPASKTERPVQIQRVAFENSAAAREFVGVVHARYETDLGFRVSGKIISRPVNIGDRVRKGDIIAQLDPQDLRLQVESAEAELTAATSNLAQAAADLERYTTLKARGFAAIAEYDRKKAANDEAEGRLSRARRSLDLARNQLAYADLKADADGVITATRAEPGQVVATGQAVATLAHRGEKEAVVALPETWLGDVRQAKATVRLWSDNNRSLDARLRELSPQADPTTRTYAARFTILNADDSVALGMTATVALARSADTQVAKLPLSAVLNRGNGPSVYVVNDAGALTLQPVTVSAFNANEALVTSGIKDGDKVVTLGVQKLETGLKVRTVEAQR</sequence>
<evidence type="ECO:0000259" key="6">
    <source>
        <dbReference type="Pfam" id="PF25954"/>
    </source>
</evidence>
<accession>A0A1W6ZK27</accession>
<dbReference type="Pfam" id="PF25917">
    <property type="entry name" value="BSH_RND"/>
    <property type="match status" value="1"/>
</dbReference>
<dbReference type="SUPFAM" id="SSF111369">
    <property type="entry name" value="HlyD-like secretion proteins"/>
    <property type="match status" value="1"/>
</dbReference>
<evidence type="ECO:0000259" key="4">
    <source>
        <dbReference type="Pfam" id="PF25876"/>
    </source>
</evidence>
<dbReference type="STRING" id="1235591.CAK95_00775"/>
<dbReference type="InterPro" id="IPR058624">
    <property type="entry name" value="MdtA-like_HH"/>
</dbReference>
<keyword evidence="3" id="KW-0813">Transport</keyword>
<dbReference type="GO" id="GO:1990281">
    <property type="term" value="C:efflux pump complex"/>
    <property type="evidence" value="ECO:0007669"/>
    <property type="project" value="TreeGrafter"/>
</dbReference>
<evidence type="ECO:0000256" key="3">
    <source>
        <dbReference type="ARBA" id="ARBA00022448"/>
    </source>
</evidence>
<dbReference type="AlphaFoldDB" id="A0A1W6ZK27"/>
<dbReference type="NCBIfam" id="TIGR01730">
    <property type="entry name" value="RND_mfp"/>
    <property type="match status" value="1"/>
</dbReference>
<keyword evidence="9" id="KW-1185">Reference proteome</keyword>
<evidence type="ECO:0000313" key="8">
    <source>
        <dbReference type="EMBL" id="ARP97773.1"/>
    </source>
</evidence>
<protein>
    <submittedName>
        <fullName evidence="8">Uncharacterized protein</fullName>
    </submittedName>
</protein>
<evidence type="ECO:0000259" key="5">
    <source>
        <dbReference type="Pfam" id="PF25917"/>
    </source>
</evidence>
<dbReference type="Pfam" id="PF25967">
    <property type="entry name" value="RND-MFP_C"/>
    <property type="match status" value="1"/>
</dbReference>
<evidence type="ECO:0000313" key="9">
    <source>
        <dbReference type="Proteomes" id="UP000194137"/>
    </source>
</evidence>
<dbReference type="OrthoDB" id="9813967at2"/>
<evidence type="ECO:0000256" key="2">
    <source>
        <dbReference type="ARBA" id="ARBA00009477"/>
    </source>
</evidence>
<dbReference type="Gene3D" id="1.10.287.470">
    <property type="entry name" value="Helix hairpin bin"/>
    <property type="match status" value="1"/>
</dbReference>
<organism evidence="8 9">
    <name type="scientific">Pseudorhodoplanes sinuspersici</name>
    <dbReference type="NCBI Taxonomy" id="1235591"/>
    <lineage>
        <taxon>Bacteria</taxon>
        <taxon>Pseudomonadati</taxon>
        <taxon>Pseudomonadota</taxon>
        <taxon>Alphaproteobacteria</taxon>
        <taxon>Hyphomicrobiales</taxon>
        <taxon>Pseudorhodoplanes</taxon>
    </lineage>
</organism>
<dbReference type="KEGG" id="psin:CAK95_00775"/>
<dbReference type="EMBL" id="CP021112">
    <property type="protein sequence ID" value="ARP97773.1"/>
    <property type="molecule type" value="Genomic_DNA"/>
</dbReference>
<dbReference type="RefSeq" id="WP_086086093.1">
    <property type="nucleotide sequence ID" value="NZ_CP021112.1"/>
</dbReference>
<feature type="domain" description="Multidrug resistance protein MdtA-like barrel-sandwich hybrid" evidence="5">
    <location>
        <begin position="83"/>
        <end position="218"/>
    </location>
</feature>
<dbReference type="PANTHER" id="PTHR30469">
    <property type="entry name" value="MULTIDRUG RESISTANCE PROTEIN MDTA"/>
    <property type="match status" value="1"/>
</dbReference>
<dbReference type="Proteomes" id="UP000194137">
    <property type="component" value="Chromosome"/>
</dbReference>
<dbReference type="InterPro" id="IPR058627">
    <property type="entry name" value="MdtA-like_C"/>
</dbReference>
<feature type="domain" description="Multidrug resistance protein MdtA-like alpha-helical hairpin" evidence="4">
    <location>
        <begin position="121"/>
        <end position="190"/>
    </location>
</feature>
<dbReference type="InterPro" id="IPR058792">
    <property type="entry name" value="Beta-barrel_RND_2"/>
</dbReference>
<reference evidence="8 9" key="1">
    <citation type="submission" date="2017-05" db="EMBL/GenBank/DDBJ databases">
        <title>Full genome sequence of Pseudorhodoplanes sinuspersici.</title>
        <authorList>
            <person name="Dastgheib S.M.M."/>
            <person name="Shavandi M."/>
            <person name="Tirandaz H."/>
        </authorList>
    </citation>
    <scope>NUCLEOTIDE SEQUENCE [LARGE SCALE GENOMIC DNA]</scope>
    <source>
        <strain evidence="8 9">RIPI110</strain>
    </source>
</reference>
<evidence type="ECO:0000259" key="7">
    <source>
        <dbReference type="Pfam" id="PF25967"/>
    </source>
</evidence>